<dbReference type="Gene3D" id="1.10.260.40">
    <property type="entry name" value="lambda repressor-like DNA-binding domains"/>
    <property type="match status" value="1"/>
</dbReference>
<feature type="domain" description="HTH cro/C1-type" evidence="1">
    <location>
        <begin position="20"/>
        <end position="75"/>
    </location>
</feature>
<dbReference type="PROSITE" id="PS50943">
    <property type="entry name" value="HTH_CROC1"/>
    <property type="match status" value="1"/>
</dbReference>
<dbReference type="GO" id="GO:0003677">
    <property type="term" value="F:DNA binding"/>
    <property type="evidence" value="ECO:0007669"/>
    <property type="project" value="InterPro"/>
</dbReference>
<dbReference type="EMBL" id="PYHS01000021">
    <property type="protein sequence ID" value="PSR58684.1"/>
    <property type="molecule type" value="Genomic_DNA"/>
</dbReference>
<proteinExistence type="predicted"/>
<dbReference type="InterPro" id="IPR001387">
    <property type="entry name" value="Cro/C1-type_HTH"/>
</dbReference>
<accession>A0A2T2YT35</accession>
<dbReference type="InterPro" id="IPR010982">
    <property type="entry name" value="Lambda_DNA-bd_dom_sf"/>
</dbReference>
<name>A0A2T2YT35_9NOCA</name>
<gene>
    <name evidence="2" type="ORF">C8259_29525</name>
</gene>
<organism evidence="2 3">
    <name type="scientific">Nocardia nova</name>
    <dbReference type="NCBI Taxonomy" id="37330"/>
    <lineage>
        <taxon>Bacteria</taxon>
        <taxon>Bacillati</taxon>
        <taxon>Actinomycetota</taxon>
        <taxon>Actinomycetes</taxon>
        <taxon>Mycobacteriales</taxon>
        <taxon>Nocardiaceae</taxon>
        <taxon>Nocardia</taxon>
    </lineage>
</organism>
<evidence type="ECO:0000259" key="1">
    <source>
        <dbReference type="PROSITE" id="PS50943"/>
    </source>
</evidence>
<dbReference type="SUPFAM" id="SSF47413">
    <property type="entry name" value="lambda repressor-like DNA-binding domains"/>
    <property type="match status" value="1"/>
</dbReference>
<dbReference type="Pfam" id="PF13560">
    <property type="entry name" value="HTH_31"/>
    <property type="match status" value="1"/>
</dbReference>
<sequence>MNEDLHVNQTSDIARLGRLLQLRREALGLSVREAARRADVDKGTVSRIEQGQIPNPRPENIKAIANVLRVPVSDLFAVAGWMPKGELPTLRPYLRTKYNLTAEEMKDIERDFARIAREKGISFNEYDGPIDGEDEG</sequence>
<evidence type="ECO:0000313" key="2">
    <source>
        <dbReference type="EMBL" id="PSR58684.1"/>
    </source>
</evidence>
<comment type="caution">
    <text evidence="2">The sequence shown here is derived from an EMBL/GenBank/DDBJ whole genome shotgun (WGS) entry which is preliminary data.</text>
</comment>
<dbReference type="CDD" id="cd00093">
    <property type="entry name" value="HTH_XRE"/>
    <property type="match status" value="1"/>
</dbReference>
<reference evidence="2 3" key="1">
    <citation type="submission" date="2018-02" db="EMBL/GenBank/DDBJ databases">
        <title>8 Nocardia nova and 1 Nocardia cyriacigeorgica strain used for evolution to TMP-SMX.</title>
        <authorList>
            <person name="Mehta H."/>
            <person name="Weng J."/>
            <person name="Shamoo Y."/>
        </authorList>
    </citation>
    <scope>NUCLEOTIDE SEQUENCE [LARGE SCALE GENOMIC DNA]</scope>
    <source>
        <strain evidence="2 3">ATCC 33727</strain>
    </source>
</reference>
<dbReference type="AlphaFoldDB" id="A0A2T2YT35"/>
<dbReference type="RefSeq" id="WP_030517922.1">
    <property type="nucleotide sequence ID" value="NZ_PYHS01000021.1"/>
</dbReference>
<dbReference type="Proteomes" id="UP000241647">
    <property type="component" value="Unassembled WGS sequence"/>
</dbReference>
<protein>
    <submittedName>
        <fullName evidence="2">XRE family transcriptional regulator</fullName>
    </submittedName>
</protein>
<dbReference type="SMART" id="SM00530">
    <property type="entry name" value="HTH_XRE"/>
    <property type="match status" value="1"/>
</dbReference>
<evidence type="ECO:0000313" key="3">
    <source>
        <dbReference type="Proteomes" id="UP000241647"/>
    </source>
</evidence>